<evidence type="ECO:0000313" key="3">
    <source>
        <dbReference type="EMBL" id="PSU48170.1"/>
    </source>
</evidence>
<dbReference type="PROSITE" id="PS51671">
    <property type="entry name" value="ACT"/>
    <property type="match status" value="1"/>
</dbReference>
<dbReference type="GO" id="GO:0005737">
    <property type="term" value="C:cytoplasm"/>
    <property type="evidence" value="ECO:0007669"/>
    <property type="project" value="UniProtKB-SubCell"/>
</dbReference>
<gene>
    <name evidence="3" type="ORF">C9J12_13240</name>
</gene>
<feature type="domain" description="ACT" evidence="2">
    <location>
        <begin position="90"/>
        <end position="168"/>
    </location>
</feature>
<evidence type="ECO:0000313" key="4">
    <source>
        <dbReference type="Proteomes" id="UP000240987"/>
    </source>
</evidence>
<dbReference type="SUPFAM" id="SSF55021">
    <property type="entry name" value="ACT-like"/>
    <property type="match status" value="2"/>
</dbReference>
<dbReference type="EMBL" id="PYMJ01000011">
    <property type="protein sequence ID" value="PSU48170.1"/>
    <property type="molecule type" value="Genomic_DNA"/>
</dbReference>
<comment type="subcellular location">
    <subcellularLocation>
        <location evidence="1">Cytoplasm</location>
    </subcellularLocation>
</comment>
<dbReference type="PIRSF" id="PIRSF028103">
    <property type="entry name" value="GcvR"/>
    <property type="match status" value="1"/>
</dbReference>
<keyword evidence="1" id="KW-0963">Cytoplasm</keyword>
<protein>
    <recommendedName>
        <fullName evidence="1">Glycine cleavage system transcriptional repressor</fullName>
    </recommendedName>
</protein>
<reference evidence="3 4" key="1">
    <citation type="submission" date="2018-01" db="EMBL/GenBank/DDBJ databases">
        <title>Whole genome sequencing of Histamine producing bacteria.</title>
        <authorList>
            <person name="Butler K."/>
        </authorList>
    </citation>
    <scope>NUCLEOTIDE SEQUENCE [LARGE SCALE GENOMIC DNA]</scope>
    <source>
        <strain evidence="3 4">JCM 12947</strain>
    </source>
</reference>
<dbReference type="InterPro" id="IPR002912">
    <property type="entry name" value="ACT_dom"/>
</dbReference>
<dbReference type="Gene3D" id="3.30.70.260">
    <property type="match status" value="2"/>
</dbReference>
<dbReference type="OrthoDB" id="5814370at2"/>
<proteinExistence type="predicted"/>
<name>A0A2T3JGT6_9GAMM</name>
<dbReference type="Proteomes" id="UP000240987">
    <property type="component" value="Unassembled WGS sequence"/>
</dbReference>
<dbReference type="AlphaFoldDB" id="A0A2T3JGT6"/>
<dbReference type="Pfam" id="PF13740">
    <property type="entry name" value="ACT_6"/>
    <property type="match status" value="1"/>
</dbReference>
<dbReference type="Pfam" id="PF01842">
    <property type="entry name" value="ACT"/>
    <property type="match status" value="1"/>
</dbReference>
<comment type="caution">
    <text evidence="3">The sequence shown here is derived from an EMBL/GenBank/DDBJ whole genome shotgun (WGS) entry which is preliminary data.</text>
</comment>
<keyword evidence="1" id="KW-0804">Transcription</keyword>
<sequence length="168" mass="18860">MNSHLTITLAGKDHPQLINQLAAKTHELGGKWLVSKISRLDQQLVGIIKVEIPDTFAEKLESEFNKLSDFYVNIVKSDQPQAFVKIEHITLKVESSDRPGIVNDITNILHDIGINIDRIENHRIGVPDLGKTLFFAELSIDVPSQTNLEQLIESVQQVEGDMRVEVVD</sequence>
<evidence type="ECO:0000256" key="1">
    <source>
        <dbReference type="PIRNR" id="PIRNR028103"/>
    </source>
</evidence>
<dbReference type="InterPro" id="IPR050990">
    <property type="entry name" value="UPF0237/GcvR_regulator"/>
</dbReference>
<dbReference type="PANTHER" id="PTHR34875">
    <property type="entry name" value="UPF0237 PROTEIN MJ1558"/>
    <property type="match status" value="1"/>
</dbReference>
<keyword evidence="4" id="KW-1185">Reference proteome</keyword>
<dbReference type="PANTHER" id="PTHR34875:SF6">
    <property type="entry name" value="UPF0237 PROTEIN MJ1558"/>
    <property type="match status" value="1"/>
</dbReference>
<keyword evidence="1" id="KW-0678">Repressor</keyword>
<organism evidence="3 4">
    <name type="scientific">Photobacterium frigidiphilum</name>
    <dbReference type="NCBI Taxonomy" id="264736"/>
    <lineage>
        <taxon>Bacteria</taxon>
        <taxon>Pseudomonadati</taxon>
        <taxon>Pseudomonadota</taxon>
        <taxon>Gammaproteobacteria</taxon>
        <taxon>Vibrionales</taxon>
        <taxon>Vibrionaceae</taxon>
        <taxon>Photobacterium</taxon>
    </lineage>
</organism>
<accession>A0A2T3JGT6</accession>
<dbReference type="RefSeq" id="WP_107243148.1">
    <property type="nucleotide sequence ID" value="NZ_PYMJ01000011.1"/>
</dbReference>
<dbReference type="GO" id="GO:0006355">
    <property type="term" value="P:regulation of DNA-templated transcription"/>
    <property type="evidence" value="ECO:0007669"/>
    <property type="project" value="UniProtKB-UniRule"/>
</dbReference>
<evidence type="ECO:0000259" key="2">
    <source>
        <dbReference type="PROSITE" id="PS51671"/>
    </source>
</evidence>
<dbReference type="InterPro" id="IPR016867">
    <property type="entry name" value="GcvR"/>
</dbReference>
<dbReference type="InterPro" id="IPR045865">
    <property type="entry name" value="ACT-like_dom_sf"/>
</dbReference>